<evidence type="ECO:0000313" key="2">
    <source>
        <dbReference type="Proteomes" id="UP000753256"/>
    </source>
</evidence>
<evidence type="ECO:0000313" key="1">
    <source>
        <dbReference type="EMBL" id="HJG36963.1"/>
    </source>
</evidence>
<sequence length="73" mass="8063">MQRKKPNAKKMGREACDRSLTRLRREGLVTSTPVFNENGAQLGNTYSATEAGKVHARCFTAEKAPRRAKSANV</sequence>
<dbReference type="Proteomes" id="UP000753256">
    <property type="component" value="Unassembled WGS sequence"/>
</dbReference>
<organism evidence="1 2">
    <name type="scientific">Enorma phocaeensis</name>
    <dbReference type="NCBI Taxonomy" id="1871019"/>
    <lineage>
        <taxon>Bacteria</taxon>
        <taxon>Bacillati</taxon>
        <taxon>Actinomycetota</taxon>
        <taxon>Coriobacteriia</taxon>
        <taxon>Coriobacteriales</taxon>
        <taxon>Coriobacteriaceae</taxon>
        <taxon>Enorma</taxon>
    </lineage>
</organism>
<name>A0A921LS85_9ACTN</name>
<comment type="caution">
    <text evidence="1">The sequence shown here is derived from an EMBL/GenBank/DDBJ whole genome shotgun (WGS) entry which is preliminary data.</text>
</comment>
<reference evidence="1" key="2">
    <citation type="submission" date="2021-09" db="EMBL/GenBank/DDBJ databases">
        <authorList>
            <person name="Gilroy R."/>
        </authorList>
    </citation>
    <scope>NUCLEOTIDE SEQUENCE</scope>
    <source>
        <strain evidence="1">ChiHjej13B12-9602</strain>
    </source>
</reference>
<protein>
    <submittedName>
        <fullName evidence="1">Uncharacterized protein</fullName>
    </submittedName>
</protein>
<reference evidence="1" key="1">
    <citation type="journal article" date="2021" name="PeerJ">
        <title>Extensive microbial diversity within the chicken gut microbiome revealed by metagenomics and culture.</title>
        <authorList>
            <person name="Gilroy R."/>
            <person name="Ravi A."/>
            <person name="Getino M."/>
            <person name="Pursley I."/>
            <person name="Horton D.L."/>
            <person name="Alikhan N.F."/>
            <person name="Baker D."/>
            <person name="Gharbi K."/>
            <person name="Hall N."/>
            <person name="Watson M."/>
            <person name="Adriaenssens E.M."/>
            <person name="Foster-Nyarko E."/>
            <person name="Jarju S."/>
            <person name="Secka A."/>
            <person name="Antonio M."/>
            <person name="Oren A."/>
            <person name="Chaudhuri R.R."/>
            <person name="La Ragione R."/>
            <person name="Hildebrand F."/>
            <person name="Pallen M.J."/>
        </authorList>
    </citation>
    <scope>NUCLEOTIDE SEQUENCE</scope>
    <source>
        <strain evidence="1">ChiHjej13B12-9602</strain>
    </source>
</reference>
<accession>A0A921LS85</accession>
<dbReference type="EMBL" id="DYUZ01000015">
    <property type="protein sequence ID" value="HJG36963.1"/>
    <property type="molecule type" value="Genomic_DNA"/>
</dbReference>
<proteinExistence type="predicted"/>
<gene>
    <name evidence="1" type="ORF">K8V70_03740</name>
</gene>
<dbReference type="RefSeq" id="WP_273189442.1">
    <property type="nucleotide sequence ID" value="NZ_DYUZ01000015.1"/>
</dbReference>
<dbReference type="AlphaFoldDB" id="A0A921LS85"/>